<proteinExistence type="predicted"/>
<name>A0AC34FBD6_9BILA</name>
<protein>
    <submittedName>
        <fullName evidence="2">Uncharacterized protein</fullName>
    </submittedName>
</protein>
<organism evidence="1 2">
    <name type="scientific">Panagrolaimus sp. ES5</name>
    <dbReference type="NCBI Taxonomy" id="591445"/>
    <lineage>
        <taxon>Eukaryota</taxon>
        <taxon>Metazoa</taxon>
        <taxon>Ecdysozoa</taxon>
        <taxon>Nematoda</taxon>
        <taxon>Chromadorea</taxon>
        <taxon>Rhabditida</taxon>
        <taxon>Tylenchina</taxon>
        <taxon>Panagrolaimomorpha</taxon>
        <taxon>Panagrolaimoidea</taxon>
        <taxon>Panagrolaimidae</taxon>
        <taxon>Panagrolaimus</taxon>
    </lineage>
</organism>
<evidence type="ECO:0000313" key="2">
    <source>
        <dbReference type="WBParaSite" id="ES5_v2.g14535.t1"/>
    </source>
</evidence>
<evidence type="ECO:0000313" key="1">
    <source>
        <dbReference type="Proteomes" id="UP000887579"/>
    </source>
</evidence>
<dbReference type="Proteomes" id="UP000887579">
    <property type="component" value="Unplaced"/>
</dbReference>
<reference evidence="2" key="1">
    <citation type="submission" date="2022-11" db="UniProtKB">
        <authorList>
            <consortium name="WormBaseParasite"/>
        </authorList>
    </citation>
    <scope>IDENTIFICATION</scope>
</reference>
<sequence>MTRTDTLSLIPMLTKQFDDIKKILDIPRQRINLANGILIEGKRTNDIQIIPTEHVYNPMEWNIINIFEALIDQEKKRSDSIAKEAQRHRRDISAFNKEMAAEQEERHRLEKALAEAQQQLKDKEYAERNVSAMKTDLENALKRERDAKNTVIEREQEIINLKRSLESEKTLNRDRNDYIQKETFERQRIKDAENEIKRLKEQMQLYKNQLERVLDEKENELRDQKQRLQAELDEIRETYEAQLAEEERYSKRKIDDLKNKIEYLQQSRQKYSNIFKEHLEALNKDKTKITSALRTRIAQSYQLFNNQLHADGLKTFAGYQPSSYQQMDEDDSAFSETTTTSYMIEQNEAFSRQPSRQQQQRQHDVMRPTSHSKLYNVKGQLRLSPRL</sequence>
<accession>A0AC34FBD6</accession>
<dbReference type="WBParaSite" id="ES5_v2.g14535.t1">
    <property type="protein sequence ID" value="ES5_v2.g14535.t1"/>
    <property type="gene ID" value="ES5_v2.g14535"/>
</dbReference>